<dbReference type="InterPro" id="IPR002657">
    <property type="entry name" value="BilAc:Na_symport/Acr3"/>
</dbReference>
<evidence type="ECO:0000256" key="2">
    <source>
        <dbReference type="ARBA" id="ARBA00022692"/>
    </source>
</evidence>
<name>S5DJ25_9ACTN</name>
<evidence type="ECO:0000256" key="1">
    <source>
        <dbReference type="ARBA" id="ARBA00004141"/>
    </source>
</evidence>
<dbReference type="InterPro" id="IPR038770">
    <property type="entry name" value="Na+/solute_symporter_sf"/>
</dbReference>
<dbReference type="Pfam" id="PF01758">
    <property type="entry name" value="SBF"/>
    <property type="match status" value="1"/>
</dbReference>
<keyword evidence="2 5" id="KW-0812">Transmembrane</keyword>
<keyword evidence="4 5" id="KW-0472">Membrane</keyword>
<dbReference type="PANTHER" id="PTHR10361">
    <property type="entry name" value="SODIUM-BILE ACID COTRANSPORTER"/>
    <property type="match status" value="1"/>
</dbReference>
<dbReference type="AlphaFoldDB" id="S5DJ25"/>
<proteinExistence type="predicted"/>
<dbReference type="Gene3D" id="1.20.1530.20">
    <property type="match status" value="1"/>
</dbReference>
<evidence type="ECO:0000313" key="6">
    <source>
        <dbReference type="EMBL" id="AGQ18694.1"/>
    </source>
</evidence>
<comment type="subcellular location">
    <subcellularLocation>
        <location evidence="1">Membrane</location>
        <topology evidence="1">Multi-pass membrane protein</topology>
    </subcellularLocation>
</comment>
<feature type="transmembrane region" description="Helical" evidence="5">
    <location>
        <begin position="40"/>
        <end position="62"/>
    </location>
</feature>
<feature type="transmembrane region" description="Helical" evidence="5">
    <location>
        <begin position="95"/>
        <end position="119"/>
    </location>
</feature>
<sequence length="282" mass="30834">MEISSIFLDLIPYLIPLLMIGVGTDLDIDSFKNLLVNTKSSLVGFLIQITFLPIIGIVTSLFIDNQSISIGIIVIMCAPGGHISSMYSSLMKGNVALTTSLTVITQLIAFGTIPFWLNIASIFNENIGLQVQINSTELLIQLLYLVLIPVFIGMAIKHYFPQKALNSQTSIKKVFTVVTLVIAIGVPIELRDIIFDIFRSSSIFVILNLITIFIGINLISKISKISEEDRMGILAEGTLQNFPVAAAVASLLGINVITIVALNYFLISSILVGFYAVYKSRN</sequence>
<dbReference type="InterPro" id="IPR004710">
    <property type="entry name" value="Bilac:Na_transpt"/>
</dbReference>
<feature type="transmembrane region" description="Helical" evidence="5">
    <location>
        <begin position="139"/>
        <end position="159"/>
    </location>
</feature>
<organism evidence="6">
    <name type="scientific">Candidatus Actinomarina minuta</name>
    <dbReference type="NCBI Taxonomy" id="1389454"/>
    <lineage>
        <taxon>Bacteria</taxon>
        <taxon>Bacillati</taxon>
        <taxon>Actinomycetota</taxon>
        <taxon>Actinomycetes</taxon>
        <taxon>Candidatus Actinomarinidae</taxon>
        <taxon>Candidatus Actinomarinales</taxon>
        <taxon>Candidatus Actinomarineae</taxon>
        <taxon>Candidatus Actinomarinaceae</taxon>
        <taxon>Candidatus Actinomarina</taxon>
    </lineage>
</organism>
<reference evidence="6" key="1">
    <citation type="journal article" date="2013" name="Sci. Rep.">
        <title>Metagenomics uncovers a new group of low GC and ultra-small marine Actinobacteria.</title>
        <authorList>
            <person name="Ghai R."/>
            <person name="Mizuno C.M."/>
            <person name="Picazo A."/>
            <person name="Camacho A."/>
            <person name="Rodriguez-Valera F."/>
        </authorList>
    </citation>
    <scope>NUCLEOTIDE SEQUENCE</scope>
</reference>
<dbReference type="PANTHER" id="PTHR10361:SF28">
    <property type="entry name" value="P3 PROTEIN-RELATED"/>
    <property type="match status" value="1"/>
</dbReference>
<keyword evidence="3 5" id="KW-1133">Transmembrane helix</keyword>
<accession>S5DJ25</accession>
<feature type="transmembrane region" description="Helical" evidence="5">
    <location>
        <begin position="6"/>
        <end position="28"/>
    </location>
</feature>
<dbReference type="EMBL" id="KC811108">
    <property type="protein sequence ID" value="AGQ18694.1"/>
    <property type="molecule type" value="Genomic_DNA"/>
</dbReference>
<evidence type="ECO:0000256" key="4">
    <source>
        <dbReference type="ARBA" id="ARBA00023136"/>
    </source>
</evidence>
<evidence type="ECO:0000256" key="5">
    <source>
        <dbReference type="SAM" id="Phobius"/>
    </source>
</evidence>
<evidence type="ECO:0000256" key="3">
    <source>
        <dbReference type="ARBA" id="ARBA00022989"/>
    </source>
</evidence>
<dbReference type="GO" id="GO:0016020">
    <property type="term" value="C:membrane"/>
    <property type="evidence" value="ECO:0007669"/>
    <property type="project" value="UniProtKB-SubCell"/>
</dbReference>
<feature type="transmembrane region" description="Helical" evidence="5">
    <location>
        <begin position="68"/>
        <end position="88"/>
    </location>
</feature>
<protein>
    <submittedName>
        <fullName evidence="6">Putative Na+-dependent transporter</fullName>
    </submittedName>
</protein>
<feature type="transmembrane region" description="Helical" evidence="5">
    <location>
        <begin position="171"/>
        <end position="188"/>
    </location>
</feature>
<feature type="transmembrane region" description="Helical" evidence="5">
    <location>
        <begin position="200"/>
        <end position="219"/>
    </location>
</feature>
<feature type="transmembrane region" description="Helical" evidence="5">
    <location>
        <begin position="257"/>
        <end position="278"/>
    </location>
</feature>